<evidence type="ECO:0000259" key="1">
    <source>
        <dbReference type="Pfam" id="PF04851"/>
    </source>
</evidence>
<organism evidence="2 3">
    <name type="scientific">Candidatus Portnoybacteria bacterium CG23_combo_of_CG06-09_8_20_14_all_37_13</name>
    <dbReference type="NCBI Taxonomy" id="1974819"/>
    <lineage>
        <taxon>Bacteria</taxon>
        <taxon>Candidatus Portnoyibacteriota</taxon>
    </lineage>
</organism>
<dbReference type="Proteomes" id="UP000231480">
    <property type="component" value="Unassembled WGS sequence"/>
</dbReference>
<comment type="caution">
    <text evidence="2">The sequence shown here is derived from an EMBL/GenBank/DDBJ whole genome shotgun (WGS) entry which is preliminary data.</text>
</comment>
<feature type="domain" description="Helicase/UvrB N-terminal" evidence="1">
    <location>
        <begin position="87"/>
        <end position="325"/>
    </location>
</feature>
<evidence type="ECO:0000313" key="2">
    <source>
        <dbReference type="EMBL" id="PIP16894.1"/>
    </source>
</evidence>
<dbReference type="Pfam" id="PF04851">
    <property type="entry name" value="ResIII"/>
    <property type="match status" value="1"/>
</dbReference>
<dbReference type="GO" id="GO:0003677">
    <property type="term" value="F:DNA binding"/>
    <property type="evidence" value="ECO:0007669"/>
    <property type="project" value="InterPro"/>
</dbReference>
<dbReference type="InterPro" id="IPR027417">
    <property type="entry name" value="P-loop_NTPase"/>
</dbReference>
<dbReference type="EMBL" id="PCRH01000063">
    <property type="protein sequence ID" value="PIP16894.1"/>
    <property type="molecule type" value="Genomic_DNA"/>
</dbReference>
<dbReference type="Gene3D" id="3.40.50.300">
    <property type="entry name" value="P-loop containing nucleotide triphosphate hydrolases"/>
    <property type="match status" value="2"/>
</dbReference>
<dbReference type="GO" id="GO:0016787">
    <property type="term" value="F:hydrolase activity"/>
    <property type="evidence" value="ECO:0007669"/>
    <property type="project" value="InterPro"/>
</dbReference>
<dbReference type="PANTHER" id="PTHR47396:SF1">
    <property type="entry name" value="ATP-DEPENDENT HELICASE IRC3-RELATED"/>
    <property type="match status" value="1"/>
</dbReference>
<dbReference type="PANTHER" id="PTHR47396">
    <property type="entry name" value="TYPE I RESTRICTION ENZYME ECOKI R PROTEIN"/>
    <property type="match status" value="1"/>
</dbReference>
<name>A0A2G9YCF5_9BACT</name>
<proteinExistence type="predicted"/>
<protein>
    <recommendedName>
        <fullName evidence="1">Helicase/UvrB N-terminal domain-containing protein</fullName>
    </recommendedName>
</protein>
<dbReference type="GO" id="GO:0005524">
    <property type="term" value="F:ATP binding"/>
    <property type="evidence" value="ECO:0007669"/>
    <property type="project" value="InterPro"/>
</dbReference>
<dbReference type="AlphaFoldDB" id="A0A2G9YCF5"/>
<dbReference type="InterPro" id="IPR006935">
    <property type="entry name" value="Helicase/UvrB_N"/>
</dbReference>
<dbReference type="InterPro" id="IPR050742">
    <property type="entry name" value="Helicase_Restrict-Modif_Enz"/>
</dbReference>
<sequence length="957" mass="109419">MAKKIQNNLLNELPLAAALDGEVKAWADQGWQGVTQTTYELLAYWFNRGEETDEKFHDCQRRAVETIIYCHEVLGIETLKQAFERFAPEALAASATLTDEVQNLPFAKYCLKMATGTGKTWVLAALLVWQYFNALNGEPASSADRRPGKYSTHFLLVAPGHEVLNRLLDMFLGKHDPKTGNRDKSKSDFERPLFMPEGERFRNRFNLQILEPADIRPNLTPPDEPFVYITNWQQFRLNESSNLWDQLTGADVEEQPRGEIIADFLSEYPDLIIFNDEAHHVHGAKTAKGEELVWRKFLAVLYNLMAEKRGGERGVFLQIDFSATPFYGSAEKKEYFPHIVYDFTLVQAMGKLLVKQIFLEERQSMSGEKTEELDVRAERAEADGDHRRGQVIGLRNSQKLLLDIGRKKMEQIAVEFREKGLDKKPVLFVLAENTEVADLVAEHVANLTDELGRNYRNQILVIHSGDKTGKKGMSEKEWDVYRRPLETLDEPEEINPIRVVVSVLMLREGFDTQNVTVVVVLRSAKADLLLEQIVGRGVRLMFPEYKYPEFADLKREAREDVMRKRVPKNSLDFLFVVEHPKFRSFYEELQRQGYAIGIGDSSGTETTGDLVLSEATPERIKNYDLSWPIQVYEQSPKFDFSAIDIAGLPKYSIPFETLKKQLSQIAITETHAETGGKIKTWKLDNQYFDYAHFLRQATMAVASEKGARILTGKMADITGIIDEYVSNYLFGGEIDFQKAENYTVLNYAPLFDFVVGSVKWVLLDGLGAIQYEVRAGKIGKLSDVKKIYVRESLSAPVERCIYPLSAYSRRGEGFEKKFMEETLDKSGEVEAFGKIQQRKHTLNISYRDKDGIKRDYFPDFIIKTKDKMYIIETKAEDEIQKAEGNEKNLIVLKARAAVSWCKTASQVSLPNQPQEWEYFMLSEKTFKENRQLGFDSLAGLGRLDLERLLLSEAGKLF</sequence>
<accession>A0A2G9YCF5</accession>
<evidence type="ECO:0000313" key="3">
    <source>
        <dbReference type="Proteomes" id="UP000231480"/>
    </source>
</evidence>
<dbReference type="SUPFAM" id="SSF52540">
    <property type="entry name" value="P-loop containing nucleoside triphosphate hydrolases"/>
    <property type="match status" value="1"/>
</dbReference>
<reference evidence="2 3" key="1">
    <citation type="submission" date="2017-09" db="EMBL/GenBank/DDBJ databases">
        <title>Depth-based differentiation of microbial function through sediment-hosted aquifers and enrichment of novel symbionts in the deep terrestrial subsurface.</title>
        <authorList>
            <person name="Probst A.J."/>
            <person name="Ladd B."/>
            <person name="Jarett J.K."/>
            <person name="Geller-Mcgrath D.E."/>
            <person name="Sieber C.M."/>
            <person name="Emerson J.B."/>
            <person name="Anantharaman K."/>
            <person name="Thomas B.C."/>
            <person name="Malmstrom R."/>
            <person name="Stieglmeier M."/>
            <person name="Klingl A."/>
            <person name="Woyke T."/>
            <person name="Ryan C.M."/>
            <person name="Banfield J.F."/>
        </authorList>
    </citation>
    <scope>NUCLEOTIDE SEQUENCE [LARGE SCALE GENOMIC DNA]</scope>
    <source>
        <strain evidence="2">CG23_combo_of_CG06-09_8_20_14_all_37_13</strain>
    </source>
</reference>
<dbReference type="GO" id="GO:0005829">
    <property type="term" value="C:cytosol"/>
    <property type="evidence" value="ECO:0007669"/>
    <property type="project" value="TreeGrafter"/>
</dbReference>
<gene>
    <name evidence="2" type="ORF">COX44_02875</name>
</gene>